<reference evidence="5" key="1">
    <citation type="submission" date="2023-03" db="EMBL/GenBank/DDBJ databases">
        <authorList>
            <person name="Steffen K."/>
            <person name="Cardenas P."/>
        </authorList>
    </citation>
    <scope>NUCLEOTIDE SEQUENCE</scope>
</reference>
<dbReference type="Pfam" id="PF00296">
    <property type="entry name" value="Bac_luciferase"/>
    <property type="match status" value="1"/>
</dbReference>
<protein>
    <submittedName>
        <fullName evidence="5">Limonene 1,2-monooxygenase</fullName>
    </submittedName>
</protein>
<keyword evidence="2" id="KW-0560">Oxidoreductase</keyword>
<feature type="domain" description="Luciferase-like" evidence="4">
    <location>
        <begin position="1"/>
        <end position="143"/>
    </location>
</feature>
<evidence type="ECO:0000313" key="5">
    <source>
        <dbReference type="EMBL" id="CAI8019832.1"/>
    </source>
</evidence>
<dbReference type="SUPFAM" id="SSF51679">
    <property type="entry name" value="Bacterial luciferase-like"/>
    <property type="match status" value="1"/>
</dbReference>
<evidence type="ECO:0000313" key="6">
    <source>
        <dbReference type="Proteomes" id="UP001174909"/>
    </source>
</evidence>
<evidence type="ECO:0000256" key="1">
    <source>
        <dbReference type="ARBA" id="ARBA00022630"/>
    </source>
</evidence>
<accession>A0AA35S0J1</accession>
<dbReference type="PANTHER" id="PTHR30137:SF16">
    <property type="entry name" value="BLL0895 PROTEIN"/>
    <property type="match status" value="1"/>
</dbReference>
<dbReference type="GO" id="GO:0005829">
    <property type="term" value="C:cytosol"/>
    <property type="evidence" value="ECO:0007669"/>
    <property type="project" value="TreeGrafter"/>
</dbReference>
<dbReference type="PANTHER" id="PTHR30137">
    <property type="entry name" value="LUCIFERASE-LIKE MONOOXYGENASE"/>
    <property type="match status" value="1"/>
</dbReference>
<keyword evidence="6" id="KW-1185">Reference proteome</keyword>
<dbReference type="Proteomes" id="UP001174909">
    <property type="component" value="Unassembled WGS sequence"/>
</dbReference>
<dbReference type="Gene3D" id="3.20.20.30">
    <property type="entry name" value="Luciferase-like domain"/>
    <property type="match status" value="2"/>
</dbReference>
<dbReference type="AlphaFoldDB" id="A0AA35S0J1"/>
<gene>
    <name evidence="5" type="ORF">GBAR_LOCUS11883</name>
</gene>
<evidence type="ECO:0000256" key="2">
    <source>
        <dbReference type="ARBA" id="ARBA00023002"/>
    </source>
</evidence>
<evidence type="ECO:0000259" key="4">
    <source>
        <dbReference type="Pfam" id="PF00296"/>
    </source>
</evidence>
<keyword evidence="3" id="KW-0503">Monooxygenase</keyword>
<keyword evidence="1" id="KW-0285">Flavoprotein</keyword>
<dbReference type="EMBL" id="CASHTH010001778">
    <property type="protein sequence ID" value="CAI8019832.1"/>
    <property type="molecule type" value="Genomic_DNA"/>
</dbReference>
<dbReference type="GO" id="GO:0016705">
    <property type="term" value="F:oxidoreductase activity, acting on paired donors, with incorporation or reduction of molecular oxygen"/>
    <property type="evidence" value="ECO:0007669"/>
    <property type="project" value="InterPro"/>
</dbReference>
<sequence>MELGYFTMPLHPPGTDIAQTLQDDLEQLVVLDELGYSEAWIGEHFTSVWENIPAPDLFIANALGKTKNIRLGTGVTCMPNHNPFMIAHRIAQLDQMARGRFMWGVGSGGFVGDFTVFGFDPESGEHRGMARDSVETILKIWNDPEPGLGLMKTDPDMPDEDVTAEYLLDNIWVVGSPDEVAAKIRAIHEEVGGFGVLLAMGHEWQPKDKWTRSMTMLKEEVLPKLVDLE</sequence>
<evidence type="ECO:0000256" key="3">
    <source>
        <dbReference type="ARBA" id="ARBA00023033"/>
    </source>
</evidence>
<proteinExistence type="predicted"/>
<dbReference type="InterPro" id="IPR011251">
    <property type="entry name" value="Luciferase-like_dom"/>
</dbReference>
<dbReference type="InterPro" id="IPR050766">
    <property type="entry name" value="Bact_Lucif_Oxidored"/>
</dbReference>
<dbReference type="InterPro" id="IPR036661">
    <property type="entry name" value="Luciferase-like_sf"/>
</dbReference>
<name>A0AA35S0J1_GEOBA</name>
<organism evidence="5 6">
    <name type="scientific">Geodia barretti</name>
    <name type="common">Barrett's horny sponge</name>
    <dbReference type="NCBI Taxonomy" id="519541"/>
    <lineage>
        <taxon>Eukaryota</taxon>
        <taxon>Metazoa</taxon>
        <taxon>Porifera</taxon>
        <taxon>Demospongiae</taxon>
        <taxon>Heteroscleromorpha</taxon>
        <taxon>Tetractinellida</taxon>
        <taxon>Astrophorina</taxon>
        <taxon>Geodiidae</taxon>
        <taxon>Geodia</taxon>
    </lineage>
</organism>
<dbReference type="GO" id="GO:0004497">
    <property type="term" value="F:monooxygenase activity"/>
    <property type="evidence" value="ECO:0007669"/>
    <property type="project" value="UniProtKB-KW"/>
</dbReference>
<comment type="caution">
    <text evidence="5">The sequence shown here is derived from an EMBL/GenBank/DDBJ whole genome shotgun (WGS) entry which is preliminary data.</text>
</comment>